<dbReference type="Proteomes" id="UP001595957">
    <property type="component" value="Unassembled WGS sequence"/>
</dbReference>
<accession>A0ABV9F2V3</accession>
<evidence type="ECO:0000313" key="3">
    <source>
        <dbReference type="Proteomes" id="UP001595957"/>
    </source>
</evidence>
<dbReference type="InterPro" id="IPR029068">
    <property type="entry name" value="Glyas_Bleomycin-R_OHBP_Dase"/>
</dbReference>
<dbReference type="RefSeq" id="WP_380804421.1">
    <property type="nucleotide sequence ID" value="NZ_JBHSFZ010000020.1"/>
</dbReference>
<feature type="domain" description="Glyoxalase/fosfomycin resistance/dioxygenase" evidence="1">
    <location>
        <begin position="3"/>
        <end position="120"/>
    </location>
</feature>
<dbReference type="CDD" id="cd07262">
    <property type="entry name" value="VOC_like"/>
    <property type="match status" value="1"/>
</dbReference>
<dbReference type="InterPro" id="IPR004360">
    <property type="entry name" value="Glyas_Fos-R_dOase_dom"/>
</dbReference>
<name>A0ABV9F2V3_9SPHN</name>
<dbReference type="EMBL" id="JBHSFZ010000020">
    <property type="protein sequence ID" value="MFC4594564.1"/>
    <property type="molecule type" value="Genomic_DNA"/>
</dbReference>
<protein>
    <submittedName>
        <fullName evidence="2">VOC family protein</fullName>
    </submittedName>
</protein>
<dbReference type="PANTHER" id="PTHR35006:SF1">
    <property type="entry name" value="BLL2941 PROTEIN"/>
    <property type="match status" value="1"/>
</dbReference>
<comment type="caution">
    <text evidence="2">The sequence shown here is derived from an EMBL/GenBank/DDBJ whole genome shotgun (WGS) entry which is preliminary data.</text>
</comment>
<dbReference type="Pfam" id="PF00903">
    <property type="entry name" value="Glyoxalase"/>
    <property type="match status" value="1"/>
</dbReference>
<evidence type="ECO:0000313" key="2">
    <source>
        <dbReference type="EMBL" id="MFC4594564.1"/>
    </source>
</evidence>
<sequence>MFSHVMVGANDIEESKRFYDAVLGTLGVPPGFIDEKGRVFYMTQAGVFAISKPINGEAATCANGGTIGFAANSPEQADAWHAAGLATGGSTCEDAPGVREGGGTKLYLAYLRDPAGNKICALHNMQSNV</sequence>
<proteinExistence type="predicted"/>
<dbReference type="Gene3D" id="3.10.180.10">
    <property type="entry name" value="2,3-Dihydroxybiphenyl 1,2-Dioxygenase, domain 1"/>
    <property type="match status" value="1"/>
</dbReference>
<dbReference type="SUPFAM" id="SSF54593">
    <property type="entry name" value="Glyoxalase/Bleomycin resistance protein/Dihydroxybiphenyl dioxygenase"/>
    <property type="match status" value="1"/>
</dbReference>
<dbReference type="PANTHER" id="PTHR35006">
    <property type="entry name" value="GLYOXALASE FAMILY PROTEIN (AFU_ORTHOLOGUE AFUA_5G14830)"/>
    <property type="match status" value="1"/>
</dbReference>
<evidence type="ECO:0000259" key="1">
    <source>
        <dbReference type="Pfam" id="PF00903"/>
    </source>
</evidence>
<reference evidence="3" key="1">
    <citation type="journal article" date="2019" name="Int. J. Syst. Evol. Microbiol.">
        <title>The Global Catalogue of Microorganisms (GCM) 10K type strain sequencing project: providing services to taxonomists for standard genome sequencing and annotation.</title>
        <authorList>
            <consortium name="The Broad Institute Genomics Platform"/>
            <consortium name="The Broad Institute Genome Sequencing Center for Infectious Disease"/>
            <person name="Wu L."/>
            <person name="Ma J."/>
        </authorList>
    </citation>
    <scope>NUCLEOTIDE SEQUENCE [LARGE SCALE GENOMIC DNA]</scope>
    <source>
        <strain evidence="3">NBRC 103632</strain>
    </source>
</reference>
<gene>
    <name evidence="2" type="ORF">ACFO3E_10245</name>
</gene>
<organism evidence="2 3">
    <name type="scientific">Sphingobium tyrosinilyticum</name>
    <dbReference type="NCBI Taxonomy" id="2715436"/>
    <lineage>
        <taxon>Bacteria</taxon>
        <taxon>Pseudomonadati</taxon>
        <taxon>Pseudomonadota</taxon>
        <taxon>Alphaproteobacteria</taxon>
        <taxon>Sphingomonadales</taxon>
        <taxon>Sphingomonadaceae</taxon>
        <taxon>Sphingobium</taxon>
    </lineage>
</organism>
<keyword evidence="3" id="KW-1185">Reference proteome</keyword>